<dbReference type="Pfam" id="PF22746">
    <property type="entry name" value="SHOCT-like_DUF2089-C"/>
    <property type="match status" value="1"/>
</dbReference>
<gene>
    <name evidence="4" type="ORF">FKZ59_05315</name>
</gene>
<feature type="compositionally biased region" description="Polar residues" evidence="1">
    <location>
        <begin position="31"/>
        <end position="44"/>
    </location>
</feature>
<dbReference type="EMBL" id="VIGD01000005">
    <property type="protein sequence ID" value="TQE91397.1"/>
    <property type="molecule type" value="Genomic_DNA"/>
</dbReference>
<evidence type="ECO:0000313" key="5">
    <source>
        <dbReference type="Proteomes" id="UP000315753"/>
    </source>
</evidence>
<evidence type="ECO:0000313" key="4">
    <source>
        <dbReference type="EMBL" id="TQE91397.1"/>
    </source>
</evidence>
<dbReference type="AlphaFoldDB" id="A0A540V3S2"/>
<comment type="caution">
    <text evidence="4">The sequence shown here is derived from an EMBL/GenBank/DDBJ whole genome shotgun (WGS) entry which is preliminary data.</text>
</comment>
<reference evidence="4 5" key="1">
    <citation type="submission" date="2019-06" db="EMBL/GenBank/DDBJ databases">
        <title>Genome sequence of Ureibacillus terrenus.</title>
        <authorList>
            <person name="Maclea K.S."/>
            <person name="Simoes M."/>
        </authorList>
    </citation>
    <scope>NUCLEOTIDE SEQUENCE [LARGE SCALE GENOMIC DNA]</scope>
    <source>
        <strain evidence="4 5">ATCC BAA-384</strain>
    </source>
</reference>
<dbReference type="Pfam" id="PF13349">
    <property type="entry name" value="DUF4097"/>
    <property type="match status" value="1"/>
</dbReference>
<evidence type="ECO:0000256" key="1">
    <source>
        <dbReference type="SAM" id="MobiDB-lite"/>
    </source>
</evidence>
<feature type="domain" description="YvlB/LiaX N-terminal" evidence="3">
    <location>
        <begin position="4"/>
        <end position="33"/>
    </location>
</feature>
<dbReference type="Proteomes" id="UP000315753">
    <property type="component" value="Unassembled WGS sequence"/>
</dbReference>
<protein>
    <submittedName>
        <fullName evidence="4">DUF4097 family beta strand repeat protein</fullName>
    </submittedName>
</protein>
<feature type="domain" description="DUF4097" evidence="2">
    <location>
        <begin position="146"/>
        <end position="353"/>
    </location>
</feature>
<accession>A0A540V3S2</accession>
<sequence length="404" mass="44714">MDQERKRIMKLVEDGVITAEEALTLLEALNKKQQSTSTETQSNAVPLPPTNKESHHQEQQAGSKKTSGFDDLFGKNFNSKEFNKKMDEFVNEVKEDLTELSSRMMGVLGTAFKKLKELDLDFPLGNAKVEFEKQYSFKGDEVRAIQIEIPNGKVEAVRADADELKVSAKVKTFSIDNDEEKTISEFEREFVKFSDGKLELKSPSKLTQVNVQLAIPEKQYDIVLVKMLNGGVSIDGLNSKLVKLRTYNGPIKYTSGQFENADVESGNGPVEVVRVKGEDLEVQTVNGRIYVEGELREVEAESANGAVIVTTHDHNARKVKAQTVAGTVELYVPKTVSINGTASTNVGRVDLGLQDVSTRTLEDQFFAKTVQFDKIVENAPVLKLIGESRTGSIIIRYTTLGGES</sequence>
<keyword evidence="5" id="KW-1185">Reference proteome</keyword>
<name>A0A540V3S2_9BACL</name>
<dbReference type="InterPro" id="IPR053959">
    <property type="entry name" value="YvlB/LiaX_N"/>
</dbReference>
<feature type="region of interest" description="Disordered" evidence="1">
    <location>
        <begin position="31"/>
        <end position="70"/>
    </location>
</feature>
<dbReference type="InterPro" id="IPR025164">
    <property type="entry name" value="Toastrack_DUF4097"/>
</dbReference>
<dbReference type="RefSeq" id="WP_141601712.1">
    <property type="nucleotide sequence ID" value="NZ_JARMSB010000019.1"/>
</dbReference>
<evidence type="ECO:0000259" key="2">
    <source>
        <dbReference type="Pfam" id="PF13349"/>
    </source>
</evidence>
<organism evidence="4 5">
    <name type="scientific">Ureibacillus terrenus</name>
    <dbReference type="NCBI Taxonomy" id="118246"/>
    <lineage>
        <taxon>Bacteria</taxon>
        <taxon>Bacillati</taxon>
        <taxon>Bacillota</taxon>
        <taxon>Bacilli</taxon>
        <taxon>Bacillales</taxon>
        <taxon>Caryophanaceae</taxon>
        <taxon>Ureibacillus</taxon>
    </lineage>
</organism>
<dbReference type="OrthoDB" id="2240743at2"/>
<proteinExistence type="predicted"/>
<evidence type="ECO:0000259" key="3">
    <source>
        <dbReference type="Pfam" id="PF22746"/>
    </source>
</evidence>